<protein>
    <recommendedName>
        <fullName evidence="17">Glypican 6b</fullName>
    </recommendedName>
</protein>
<evidence type="ECO:0000256" key="1">
    <source>
        <dbReference type="ARBA" id="ARBA00004609"/>
    </source>
</evidence>
<evidence type="ECO:0000256" key="10">
    <source>
        <dbReference type="ARBA" id="ARBA00023288"/>
    </source>
</evidence>
<dbReference type="GO" id="GO:1905475">
    <property type="term" value="P:regulation of protein localization to membrane"/>
    <property type="evidence" value="ECO:0007669"/>
    <property type="project" value="TreeGrafter"/>
</dbReference>
<dbReference type="PANTHER" id="PTHR10822">
    <property type="entry name" value="GLYPICAN"/>
    <property type="match status" value="1"/>
</dbReference>
<evidence type="ECO:0000256" key="9">
    <source>
        <dbReference type="ARBA" id="ARBA00023207"/>
    </source>
</evidence>
<dbReference type="InterPro" id="IPR001863">
    <property type="entry name" value="Glypican"/>
</dbReference>
<reference evidence="15" key="3">
    <citation type="submission" date="2025-08" db="UniProtKB">
        <authorList>
            <consortium name="Ensembl"/>
        </authorList>
    </citation>
    <scope>IDENTIFICATION</scope>
</reference>
<evidence type="ECO:0000256" key="8">
    <source>
        <dbReference type="ARBA" id="ARBA00023180"/>
    </source>
</evidence>
<proteinExistence type="inferred from homology"/>
<dbReference type="RefSeq" id="XP_010893155.1">
    <property type="nucleotide sequence ID" value="XM_010894853.3"/>
</dbReference>
<dbReference type="Proteomes" id="UP000265140">
    <property type="component" value="Chromosome 16"/>
</dbReference>
<evidence type="ECO:0000256" key="3">
    <source>
        <dbReference type="ARBA" id="ARBA00022475"/>
    </source>
</evidence>
<sequence>MLRIQTVLWTFFVVLSVAVGADFKPRNCSEVREASVSKGFSFENVPLQEISGEHLRLCPQGNTCCTSEMEDKFGQQSKWEFENLVEETSHDLRSTFVSRHKKFDEFFLELLENTERSLNEMFVRTYGKPYMQNSEVFQNLFAELKRYYTGGNVNLEEMLNDFWSRLLERMFTLLNSQYIITEDYLECISKYTDQLKPFGDVPRKLKAQVTRAFIAARTFVQGLSVGREVANRVSKVSSTPACIRALTKMMYCPYCQAMPSVKPCNNYCLNVMKGCLANQADLDPEWNQYVDAMLLVAQRLEGPFNIESVMEPIDVKISEGIMNMQDNSVQVSYRVFQGCGQPKPSGMGSRSTRGVSDVFNARFRPYSPEERPTTAAGTSLDRLVIDIKEKLKLFKKFWSNLPEDICQPHRVTAGNATDDEQCWNGHTKGRYFPEVLKDGLTNQVNNPEVGVDITRPDTFIRQQIMALRVMTNKLKNAYNGNDIYFQDSSDEGSGSGSGSGCTEACVTEFEFASTEAPMVGADRSGSGPVEDSAAATHPAPSAVLPASLALLALALHRLWR</sequence>
<evidence type="ECO:0000256" key="11">
    <source>
        <dbReference type="RuleBase" id="RU003518"/>
    </source>
</evidence>
<keyword evidence="4 12" id="KW-0336">GPI-anchor</keyword>
<keyword evidence="5 14" id="KW-0732">Signal</keyword>
<evidence type="ECO:0000256" key="5">
    <source>
        <dbReference type="ARBA" id="ARBA00022729"/>
    </source>
</evidence>
<dbReference type="GO" id="GO:0045202">
    <property type="term" value="C:synapse"/>
    <property type="evidence" value="ECO:0007669"/>
    <property type="project" value="TreeGrafter"/>
</dbReference>
<keyword evidence="3" id="KW-1003">Cell membrane</keyword>
<reference evidence="15" key="4">
    <citation type="submission" date="2025-09" db="UniProtKB">
        <authorList>
            <consortium name="Ensembl"/>
        </authorList>
    </citation>
    <scope>IDENTIFICATION</scope>
</reference>
<keyword evidence="9 12" id="KW-0357">Heparan sulfate</keyword>
<feature type="chain" id="PRO_5044221584" description="Glypican 6b" evidence="14">
    <location>
        <begin position="21"/>
        <end position="560"/>
    </location>
</feature>
<comment type="subcellular location">
    <subcellularLocation>
        <location evidence="1 12">Cell membrane</location>
        <topology evidence="1 12">Lipid-anchor</topology>
        <topology evidence="1 12">GPI-anchor</topology>
    </subcellularLocation>
</comment>
<evidence type="ECO:0000313" key="15">
    <source>
        <dbReference type="Ensembl" id="ENSELUP00000002299.2"/>
    </source>
</evidence>
<organism evidence="15 16">
    <name type="scientific">Esox lucius</name>
    <name type="common">Northern pike</name>
    <dbReference type="NCBI Taxonomy" id="8010"/>
    <lineage>
        <taxon>Eukaryota</taxon>
        <taxon>Metazoa</taxon>
        <taxon>Chordata</taxon>
        <taxon>Craniata</taxon>
        <taxon>Vertebrata</taxon>
        <taxon>Euteleostomi</taxon>
        <taxon>Actinopterygii</taxon>
        <taxon>Neopterygii</taxon>
        <taxon>Teleostei</taxon>
        <taxon>Protacanthopterygii</taxon>
        <taxon>Esociformes</taxon>
        <taxon>Esocidae</taxon>
        <taxon>Esox</taxon>
    </lineage>
</organism>
<keyword evidence="8" id="KW-0325">Glycoprotein</keyword>
<dbReference type="Bgee" id="ENSELUG00000003679">
    <property type="expression patterns" value="Expressed in muscle tissue and 6 other cell types or tissues"/>
</dbReference>
<evidence type="ECO:0000256" key="6">
    <source>
        <dbReference type="ARBA" id="ARBA00022974"/>
    </source>
</evidence>
<dbReference type="GeneID" id="105024740"/>
<dbReference type="Ensembl" id="ENSELUT00000015938.3">
    <property type="protein sequence ID" value="ENSELUP00000002299.2"/>
    <property type="gene ID" value="ENSELUG00000003679.3"/>
</dbReference>
<dbReference type="GO" id="GO:0016477">
    <property type="term" value="P:cell migration"/>
    <property type="evidence" value="ECO:0007669"/>
    <property type="project" value="TreeGrafter"/>
</dbReference>
<evidence type="ECO:0008006" key="17">
    <source>
        <dbReference type="Google" id="ProtNLM"/>
    </source>
</evidence>
<accession>A0A3P8XCF6</accession>
<dbReference type="GeneTree" id="ENSGT01050000244897"/>
<comment type="similarity">
    <text evidence="2 11">Belongs to the glypican family.</text>
</comment>
<keyword evidence="16" id="KW-1185">Reference proteome</keyword>
<dbReference type="AlphaFoldDB" id="A0A3P8XCF6"/>
<evidence type="ECO:0000313" key="16">
    <source>
        <dbReference type="Proteomes" id="UP000265140"/>
    </source>
</evidence>
<evidence type="ECO:0000256" key="4">
    <source>
        <dbReference type="ARBA" id="ARBA00022622"/>
    </source>
</evidence>
<feature type="region of interest" description="Disordered" evidence="13">
    <location>
        <begin position="516"/>
        <end position="535"/>
    </location>
</feature>
<keyword evidence="10 12" id="KW-0449">Lipoprotein</keyword>
<feature type="signal peptide" evidence="14">
    <location>
        <begin position="1"/>
        <end position="20"/>
    </location>
</feature>
<dbReference type="GO" id="GO:0009986">
    <property type="term" value="C:cell surface"/>
    <property type="evidence" value="ECO:0007669"/>
    <property type="project" value="TreeGrafter"/>
</dbReference>
<dbReference type="GO" id="GO:0005576">
    <property type="term" value="C:extracellular region"/>
    <property type="evidence" value="ECO:0007669"/>
    <property type="project" value="TreeGrafter"/>
</dbReference>
<dbReference type="Pfam" id="PF01153">
    <property type="entry name" value="Glypican"/>
    <property type="match status" value="1"/>
</dbReference>
<keyword evidence="6 12" id="KW-0654">Proteoglycan</keyword>
<comment type="function">
    <text evidence="12">Cell surface proteoglycan.</text>
</comment>
<dbReference type="GO" id="GO:0009966">
    <property type="term" value="P:regulation of signal transduction"/>
    <property type="evidence" value="ECO:0007669"/>
    <property type="project" value="InterPro"/>
</dbReference>
<dbReference type="PANTHER" id="PTHR10822:SF31">
    <property type="entry name" value="GLYPICAN-6"/>
    <property type="match status" value="1"/>
</dbReference>
<reference evidence="15" key="2">
    <citation type="submission" date="2020-02" db="EMBL/GenBank/DDBJ databases">
        <title>Esox lucius (northern pike) genome, fEsoLuc1, primary haplotype.</title>
        <authorList>
            <person name="Myers G."/>
            <person name="Karagic N."/>
            <person name="Meyer A."/>
            <person name="Pippel M."/>
            <person name="Reichard M."/>
            <person name="Winkler S."/>
            <person name="Tracey A."/>
            <person name="Sims Y."/>
            <person name="Howe K."/>
            <person name="Rhie A."/>
            <person name="Formenti G."/>
            <person name="Durbin R."/>
            <person name="Fedrigo O."/>
            <person name="Jarvis E.D."/>
        </authorList>
    </citation>
    <scope>NUCLEOTIDE SEQUENCE [LARGE SCALE GENOMIC DNA]</scope>
</reference>
<evidence type="ECO:0000256" key="13">
    <source>
        <dbReference type="SAM" id="MobiDB-lite"/>
    </source>
</evidence>
<evidence type="ECO:0000256" key="14">
    <source>
        <dbReference type="SAM" id="SignalP"/>
    </source>
</evidence>
<evidence type="ECO:0000256" key="12">
    <source>
        <dbReference type="RuleBase" id="RU003519"/>
    </source>
</evidence>
<keyword evidence="7 12" id="KW-0472">Membrane</keyword>
<evidence type="ECO:0000256" key="2">
    <source>
        <dbReference type="ARBA" id="ARBA00010260"/>
    </source>
</evidence>
<dbReference type="GO" id="GO:0005886">
    <property type="term" value="C:plasma membrane"/>
    <property type="evidence" value="ECO:0007669"/>
    <property type="project" value="UniProtKB-SubCell"/>
</dbReference>
<name>A0A3P8XCF6_ESOLU</name>
<evidence type="ECO:0000256" key="7">
    <source>
        <dbReference type="ARBA" id="ARBA00023136"/>
    </source>
</evidence>
<reference evidence="16" key="1">
    <citation type="journal article" date="2014" name="PLoS ONE">
        <title>The genome and linkage map of the northern pike (Esox lucius): conserved synteny revealed between the salmonid sister group and the Neoteleostei.</title>
        <authorList>
            <person name="Rondeau E.B."/>
            <person name="Minkley D.R."/>
            <person name="Leong J.S."/>
            <person name="Messmer A.M."/>
            <person name="Jantzen J.R."/>
            <person name="von Schalburg K.R."/>
            <person name="Lemon C."/>
            <person name="Bird N.H."/>
            <person name="Koop B.F."/>
        </authorList>
    </citation>
    <scope>NUCLEOTIDE SEQUENCE</scope>
</reference>
<dbReference type="GO" id="GO:0098552">
    <property type="term" value="C:side of membrane"/>
    <property type="evidence" value="ECO:0007669"/>
    <property type="project" value="UniProtKB-KW"/>
</dbReference>